<feature type="domain" description="FAD-binding PCMH-type" evidence="9">
    <location>
        <begin position="103"/>
        <end position="284"/>
    </location>
</feature>
<name>A0A2P8GZC4_9MICO</name>
<dbReference type="PROSITE" id="PS51387">
    <property type="entry name" value="FAD_PCMH"/>
    <property type="match status" value="1"/>
</dbReference>
<dbReference type="OrthoDB" id="9811557at2"/>
<evidence type="ECO:0000313" key="11">
    <source>
        <dbReference type="EMBL" id="RUQ86272.1"/>
    </source>
</evidence>
<dbReference type="EMBL" id="RZGY01000001">
    <property type="protein sequence ID" value="RUQ86272.1"/>
    <property type="molecule type" value="Genomic_DNA"/>
</dbReference>
<sequence length="556" mass="59696">MTDVAHMKWWGWGVEGVGFHHEDKPAFAPFVRKAVGLDVSTPPAPVDDFSSVEVPASRLSDDAHTALTAIVGAGYALTDDLERVVHTYGKSIRDLLRLRAHLLPRVPDVVLYPADEAQVELIVSWAVENDAVLIPFGGGSNISGSLEPPVAEERVIASIDMGRLRKLIEIDEYSGLATFQAGVLGPDLEEQLGARGWTMGHYPDSFTHSSLGGWIATRSSGMQSDKYGDIAEITKGLRVVQPGGTLVIRPIPNASTGPSVREAILGSEGRLGIITEATVQVHRLPERREVIGYLFKDWESALVAMHDISTSDAAPSITRVSDARETGFSFATRKASTGISSKVTAGLMTVLEKRGWDLDEICLSFIGYEGSPSHVARQKSMVGSVIRKHGAVTVGKGPGALYDQKKFDTPYLRDFLLDRGAAADVSETAAPWSKLLPLYRNVRAAADGAYAQLGTEGWIMCHLSHSAHSGACLYFTFAFVHDGVDPIAQYDVVKSAIQSAFIESGGTLSHHHAVGTEHAPWLEADISAPGVGLIQGMFDAIDPGKNLNPGKIISSE</sequence>
<dbReference type="Gene3D" id="3.30.465.10">
    <property type="match status" value="1"/>
</dbReference>
<feature type="binding site" evidence="7">
    <location>
        <begin position="217"/>
        <end position="220"/>
    </location>
    <ligand>
        <name>FAD</name>
        <dbReference type="ChEBI" id="CHEBI:57692"/>
    </ligand>
</feature>
<evidence type="ECO:0000313" key="13">
    <source>
        <dbReference type="Proteomes" id="UP000268291"/>
    </source>
</evidence>
<evidence type="ECO:0000256" key="5">
    <source>
        <dbReference type="PIRSR" id="PIRSR625650-1"/>
    </source>
</evidence>
<dbReference type="Proteomes" id="UP000241203">
    <property type="component" value="Unassembled WGS sequence"/>
</dbReference>
<dbReference type="InterPro" id="IPR036318">
    <property type="entry name" value="FAD-bd_PCMH-like_sf"/>
</dbReference>
<dbReference type="GO" id="GO:0016491">
    <property type="term" value="F:oxidoreductase activity"/>
    <property type="evidence" value="ECO:0007669"/>
    <property type="project" value="UniProtKB-KW"/>
</dbReference>
<gene>
    <name evidence="10" type="ORF">CLV49_2941</name>
    <name evidence="11" type="ORF">ELQ93_04545</name>
</gene>
<evidence type="ECO:0000256" key="7">
    <source>
        <dbReference type="PIRSR" id="PIRSR625650-3"/>
    </source>
</evidence>
<feature type="site" description="Important for enzyme activity" evidence="8">
    <location>
        <position position="319"/>
    </location>
</feature>
<reference evidence="11 13" key="2">
    <citation type="submission" date="2018-12" db="EMBL/GenBank/DDBJ databases">
        <authorList>
            <person name="hu s."/>
            <person name="Xu Y."/>
            <person name="Xu B."/>
            <person name="Li F."/>
        </authorList>
    </citation>
    <scope>NUCLEOTIDE SEQUENCE [LARGE SCALE GENOMIC DNA]</scope>
    <source>
        <strain evidence="11 13">KSW2-17</strain>
    </source>
</reference>
<evidence type="ECO:0000256" key="3">
    <source>
        <dbReference type="ARBA" id="ARBA00022827"/>
    </source>
</evidence>
<dbReference type="GO" id="GO:0008610">
    <property type="term" value="P:lipid biosynthetic process"/>
    <property type="evidence" value="ECO:0007669"/>
    <property type="project" value="InterPro"/>
</dbReference>
<comment type="cofactor">
    <cofactor evidence="7">
        <name>FAD</name>
        <dbReference type="ChEBI" id="CHEBI:57692"/>
    </cofactor>
</comment>
<protein>
    <submittedName>
        <fullName evidence="10">Alkyldihydroxyacetonephosphate synthase</fullName>
    </submittedName>
    <submittedName>
        <fullName evidence="11">FAD-binding oxidoreductase</fullName>
    </submittedName>
</protein>
<dbReference type="Pfam" id="PF02913">
    <property type="entry name" value="FAD-oxidase_C"/>
    <property type="match status" value="1"/>
</dbReference>
<dbReference type="InterPro" id="IPR016166">
    <property type="entry name" value="FAD-bd_PCMH"/>
</dbReference>
<evidence type="ECO:0000313" key="10">
    <source>
        <dbReference type="EMBL" id="PSL39307.1"/>
    </source>
</evidence>
<dbReference type="Proteomes" id="UP000268291">
    <property type="component" value="Unassembled WGS sequence"/>
</dbReference>
<proteinExistence type="inferred from homology"/>
<dbReference type="InterPro" id="IPR016169">
    <property type="entry name" value="FAD-bd_PCMH_sub2"/>
</dbReference>
<feature type="binding site" evidence="6">
    <location>
        <position position="413"/>
    </location>
    <ligand>
        <name>substrate</name>
    </ligand>
</feature>
<reference evidence="10 12" key="1">
    <citation type="submission" date="2018-03" db="EMBL/GenBank/DDBJ databases">
        <title>Genomic Encyclopedia of Archaeal and Bacterial Type Strains, Phase II (KMG-II): from individual species to whole genera.</title>
        <authorList>
            <person name="Goeker M."/>
        </authorList>
    </citation>
    <scope>NUCLEOTIDE SEQUENCE [LARGE SCALE GENOMIC DNA]</scope>
    <source>
        <strain evidence="10 12">DSM 21548</strain>
    </source>
</reference>
<comment type="similarity">
    <text evidence="1">Belongs to the FAD-binding oxidoreductase/transferase type 4 family.</text>
</comment>
<dbReference type="GO" id="GO:0008609">
    <property type="term" value="F:alkylglycerone-phosphate synthase activity"/>
    <property type="evidence" value="ECO:0007669"/>
    <property type="project" value="InterPro"/>
</dbReference>
<dbReference type="SUPFAM" id="SSF55103">
    <property type="entry name" value="FAD-linked oxidases, C-terminal domain"/>
    <property type="match status" value="1"/>
</dbReference>
<dbReference type="InterPro" id="IPR016164">
    <property type="entry name" value="FAD-linked_Oxase-like_C"/>
</dbReference>
<dbReference type="Gene3D" id="3.30.70.3450">
    <property type="match status" value="1"/>
</dbReference>
<keyword evidence="2" id="KW-0285">Flavoprotein</keyword>
<dbReference type="RefSeq" id="WP_106564191.1">
    <property type="nucleotide sequence ID" value="NZ_PYAU01000001.1"/>
</dbReference>
<dbReference type="PANTHER" id="PTHR46568">
    <property type="entry name" value="ALKYLDIHYDROXYACETONEPHOSPHATE SYNTHASE, PEROXISOMAL"/>
    <property type="match status" value="1"/>
</dbReference>
<evidence type="ECO:0000256" key="8">
    <source>
        <dbReference type="PIRSR" id="PIRSR625650-4"/>
    </source>
</evidence>
<accession>A0A2P8GZC4</accession>
<organism evidence="10 12">
    <name type="scientific">Labedella gwakjiensis</name>
    <dbReference type="NCBI Taxonomy" id="390269"/>
    <lineage>
        <taxon>Bacteria</taxon>
        <taxon>Bacillati</taxon>
        <taxon>Actinomycetota</taxon>
        <taxon>Actinomycetes</taxon>
        <taxon>Micrococcales</taxon>
        <taxon>Microbacteriaceae</taxon>
        <taxon>Labedella</taxon>
    </lineage>
</organism>
<keyword evidence="3 7" id="KW-0274">FAD</keyword>
<dbReference type="AlphaFoldDB" id="A0A2P8GZC4"/>
<dbReference type="GO" id="GO:0071949">
    <property type="term" value="F:FAD binding"/>
    <property type="evidence" value="ECO:0007669"/>
    <property type="project" value="InterPro"/>
</dbReference>
<dbReference type="InterPro" id="IPR006094">
    <property type="entry name" value="Oxid_FAD_bind_N"/>
</dbReference>
<evidence type="ECO:0000313" key="12">
    <source>
        <dbReference type="Proteomes" id="UP000241203"/>
    </source>
</evidence>
<evidence type="ECO:0000256" key="4">
    <source>
        <dbReference type="ARBA" id="ARBA00023002"/>
    </source>
</evidence>
<dbReference type="Gene3D" id="3.30.43.10">
    <property type="entry name" value="Uridine Diphospho-n-acetylenolpyruvylglucosamine Reductase, domain 2"/>
    <property type="match status" value="1"/>
</dbReference>
<comment type="caution">
    <text evidence="10">The sequence shown here is derived from an EMBL/GenBank/DDBJ whole genome shotgun (WGS) entry which is preliminary data.</text>
</comment>
<dbReference type="InterPro" id="IPR025650">
    <property type="entry name" value="Alkyl-DHAP_Synthase"/>
</dbReference>
<keyword evidence="4" id="KW-0560">Oxidoreductase</keyword>
<dbReference type="PANTHER" id="PTHR46568:SF1">
    <property type="entry name" value="ALKYLDIHYDROXYACETONEPHOSPHATE SYNTHASE, PEROXISOMAL"/>
    <property type="match status" value="1"/>
</dbReference>
<dbReference type="SUPFAM" id="SSF56176">
    <property type="entry name" value="FAD-binding/transporter-associated domain-like"/>
    <property type="match status" value="1"/>
</dbReference>
<dbReference type="InterPro" id="IPR004113">
    <property type="entry name" value="FAD-bd_oxidored_4_C"/>
</dbReference>
<feature type="binding site" evidence="7">
    <location>
        <begin position="268"/>
        <end position="274"/>
    </location>
    <ligand>
        <name>FAD</name>
        <dbReference type="ChEBI" id="CHEBI:57692"/>
    </ligand>
</feature>
<dbReference type="Pfam" id="PF01565">
    <property type="entry name" value="FAD_binding_4"/>
    <property type="match status" value="1"/>
</dbReference>
<feature type="active site" description="Proton donor/acceptor" evidence="5">
    <location>
        <position position="474"/>
    </location>
</feature>
<dbReference type="Gene3D" id="3.30.300.330">
    <property type="match status" value="1"/>
</dbReference>
<dbReference type="EMBL" id="PYAU01000001">
    <property type="protein sequence ID" value="PSL39307.1"/>
    <property type="molecule type" value="Genomic_DNA"/>
</dbReference>
<evidence type="ECO:0000256" key="6">
    <source>
        <dbReference type="PIRSR" id="PIRSR625650-2"/>
    </source>
</evidence>
<evidence type="ECO:0000256" key="2">
    <source>
        <dbReference type="ARBA" id="ARBA00022630"/>
    </source>
</evidence>
<dbReference type="InterPro" id="IPR016167">
    <property type="entry name" value="FAD-bd_PCMH_sub1"/>
</dbReference>
<evidence type="ECO:0000259" key="9">
    <source>
        <dbReference type="PROSITE" id="PS51387"/>
    </source>
</evidence>
<evidence type="ECO:0000256" key="1">
    <source>
        <dbReference type="ARBA" id="ARBA00008000"/>
    </source>
</evidence>
<keyword evidence="13" id="KW-1185">Reference proteome</keyword>